<evidence type="ECO:0000313" key="5">
    <source>
        <dbReference type="Proteomes" id="UP000245207"/>
    </source>
</evidence>
<sequence>MSHRKPKLQPAGVAVHVDLVSRVEGLGEAEKYFNSMPEDVKNLQVYGALLNCYATMKSVEKAEATAQMMKQRGMMTTLSYNSMLNLYKKIGDNEKLDRVYQEMKEMGIACDKPTYYIRLNAYAAASDIDGMEKVLKNMEENSSLNMDWNTYVIASGGNSKGAAWEILLRMYASLVNALVKLDDIDGAEKLLAEWESQNLSFDFRIPNMVIEAYCTKGDFIKAEAYVEQVLAKGKQPPASTWVHFVTAYAKKNEIEKAVEMMKKCVAAEDKSGCRLDESTLKSCIEYLKENGDFKMADEIEKTFGHMNRHQ</sequence>
<dbReference type="Proteomes" id="UP000245207">
    <property type="component" value="Unassembled WGS sequence"/>
</dbReference>
<dbReference type="GO" id="GO:0003729">
    <property type="term" value="F:mRNA binding"/>
    <property type="evidence" value="ECO:0007669"/>
    <property type="project" value="UniProtKB-ARBA"/>
</dbReference>
<evidence type="ECO:0000313" key="4">
    <source>
        <dbReference type="EMBL" id="PWA93919.1"/>
    </source>
</evidence>
<protein>
    <submittedName>
        <fullName evidence="4">Pentatricopeptide repeat-containing protein</fullName>
    </submittedName>
</protein>
<dbReference type="PANTHER" id="PTHR45717">
    <property type="entry name" value="OS12G0527900 PROTEIN"/>
    <property type="match status" value="1"/>
</dbReference>
<accession>A0A2U1Q7D4</accession>
<dbReference type="PANTHER" id="PTHR45717:SF37">
    <property type="entry name" value="TETRATRICOPEPTIDE-LIKE HELICAL DOMAIN-CONTAINING PROTEIN-RELATED"/>
    <property type="match status" value="1"/>
</dbReference>
<feature type="repeat" description="PPR" evidence="3">
    <location>
        <begin position="76"/>
        <end position="110"/>
    </location>
</feature>
<organism evidence="4 5">
    <name type="scientific">Artemisia annua</name>
    <name type="common">Sweet wormwood</name>
    <dbReference type="NCBI Taxonomy" id="35608"/>
    <lineage>
        <taxon>Eukaryota</taxon>
        <taxon>Viridiplantae</taxon>
        <taxon>Streptophyta</taxon>
        <taxon>Embryophyta</taxon>
        <taxon>Tracheophyta</taxon>
        <taxon>Spermatophyta</taxon>
        <taxon>Magnoliopsida</taxon>
        <taxon>eudicotyledons</taxon>
        <taxon>Gunneridae</taxon>
        <taxon>Pentapetalae</taxon>
        <taxon>asterids</taxon>
        <taxon>campanulids</taxon>
        <taxon>Asterales</taxon>
        <taxon>Asteraceae</taxon>
        <taxon>Asteroideae</taxon>
        <taxon>Anthemideae</taxon>
        <taxon>Artemisiinae</taxon>
        <taxon>Artemisia</taxon>
    </lineage>
</organism>
<keyword evidence="5" id="KW-1185">Reference proteome</keyword>
<dbReference type="InterPro" id="IPR011990">
    <property type="entry name" value="TPR-like_helical_dom_sf"/>
</dbReference>
<comment type="caution">
    <text evidence="4">The sequence shown here is derived from an EMBL/GenBank/DDBJ whole genome shotgun (WGS) entry which is preliminary data.</text>
</comment>
<reference evidence="4 5" key="1">
    <citation type="journal article" date="2018" name="Mol. Plant">
        <title>The genome of Artemisia annua provides insight into the evolution of Asteraceae family and artemisinin biosynthesis.</title>
        <authorList>
            <person name="Shen Q."/>
            <person name="Zhang L."/>
            <person name="Liao Z."/>
            <person name="Wang S."/>
            <person name="Yan T."/>
            <person name="Shi P."/>
            <person name="Liu M."/>
            <person name="Fu X."/>
            <person name="Pan Q."/>
            <person name="Wang Y."/>
            <person name="Lv Z."/>
            <person name="Lu X."/>
            <person name="Zhang F."/>
            <person name="Jiang W."/>
            <person name="Ma Y."/>
            <person name="Chen M."/>
            <person name="Hao X."/>
            <person name="Li L."/>
            <person name="Tang Y."/>
            <person name="Lv G."/>
            <person name="Zhou Y."/>
            <person name="Sun X."/>
            <person name="Brodelius P.E."/>
            <person name="Rose J.K.C."/>
            <person name="Tang K."/>
        </authorList>
    </citation>
    <scope>NUCLEOTIDE SEQUENCE [LARGE SCALE GENOMIC DNA]</scope>
    <source>
        <strain evidence="5">cv. Huhao1</strain>
        <tissue evidence="4">Leaf</tissue>
    </source>
</reference>
<dbReference type="Pfam" id="PF01535">
    <property type="entry name" value="PPR"/>
    <property type="match status" value="4"/>
</dbReference>
<dbReference type="OrthoDB" id="1890565at2759"/>
<evidence type="ECO:0000256" key="2">
    <source>
        <dbReference type="ARBA" id="ARBA00022737"/>
    </source>
</evidence>
<keyword evidence="2" id="KW-0677">Repeat</keyword>
<name>A0A2U1Q7D4_ARTAN</name>
<dbReference type="Gene3D" id="1.25.40.10">
    <property type="entry name" value="Tetratricopeptide repeat domain"/>
    <property type="match status" value="2"/>
</dbReference>
<dbReference type="SUPFAM" id="SSF48452">
    <property type="entry name" value="TPR-like"/>
    <property type="match status" value="1"/>
</dbReference>
<proteinExistence type="inferred from homology"/>
<gene>
    <name evidence="4" type="ORF">CTI12_AA066310</name>
</gene>
<dbReference type="Pfam" id="PF13041">
    <property type="entry name" value="PPR_2"/>
    <property type="match status" value="1"/>
</dbReference>
<dbReference type="GO" id="GO:0005739">
    <property type="term" value="C:mitochondrion"/>
    <property type="evidence" value="ECO:0007669"/>
    <property type="project" value="TreeGrafter"/>
</dbReference>
<dbReference type="InterPro" id="IPR002885">
    <property type="entry name" value="PPR_rpt"/>
</dbReference>
<dbReference type="PROSITE" id="PS51375">
    <property type="entry name" value="PPR"/>
    <property type="match status" value="1"/>
</dbReference>
<dbReference type="NCBIfam" id="TIGR00756">
    <property type="entry name" value="PPR"/>
    <property type="match status" value="1"/>
</dbReference>
<dbReference type="AlphaFoldDB" id="A0A2U1Q7D4"/>
<dbReference type="EMBL" id="PKPP01000347">
    <property type="protein sequence ID" value="PWA93919.1"/>
    <property type="molecule type" value="Genomic_DNA"/>
</dbReference>
<evidence type="ECO:0000256" key="3">
    <source>
        <dbReference type="PROSITE-ProRule" id="PRU00708"/>
    </source>
</evidence>
<comment type="similarity">
    <text evidence="1">Belongs to the PPR family. P subfamily.</text>
</comment>
<evidence type="ECO:0000256" key="1">
    <source>
        <dbReference type="ARBA" id="ARBA00007626"/>
    </source>
</evidence>